<dbReference type="InterPro" id="IPR038418">
    <property type="entry name" value="6-PTP_synth/QueD_sf"/>
</dbReference>
<dbReference type="InterPro" id="IPR017543">
    <property type="entry name" value="6-PTP_synth-rel_bac"/>
</dbReference>
<name>A0ABM9URK7_SARVE</name>
<dbReference type="EC" id="4.1.2.50" evidence="3"/>
<dbReference type="NCBIfam" id="TIGR03112">
    <property type="entry name" value="6_pyr_pter_rel"/>
    <property type="match status" value="1"/>
</dbReference>
<dbReference type="RefSeq" id="WP_055259689.1">
    <property type="nucleotide sequence ID" value="NZ_CABIXL010000006.1"/>
</dbReference>
<keyword evidence="8" id="KW-1185">Reference proteome</keyword>
<reference evidence="7 8" key="1">
    <citation type="submission" date="2015-09" db="EMBL/GenBank/DDBJ databases">
        <authorList>
            <consortium name="Pathogen Informatics"/>
        </authorList>
    </citation>
    <scope>NUCLEOTIDE SEQUENCE [LARGE SCALE GENOMIC DNA]</scope>
    <source>
        <strain evidence="7 8">2789STDY5834858</strain>
    </source>
</reference>
<evidence type="ECO:0000313" key="8">
    <source>
        <dbReference type="Proteomes" id="UP000095488"/>
    </source>
</evidence>
<dbReference type="InterPro" id="IPR007115">
    <property type="entry name" value="6-PTP_synth/QueD"/>
</dbReference>
<comment type="similarity">
    <text evidence="2">Belongs to the PTPS family. QueD subfamily.</text>
</comment>
<protein>
    <recommendedName>
        <fullName evidence="4">6-carboxy-5,6,7,8-tetrahydropterin synthase</fullName>
        <ecNumber evidence="3">4.1.2.50</ecNumber>
    </recommendedName>
    <alternativeName>
        <fullName evidence="5">Queuosine biosynthesis protein QueD</fullName>
    </alternativeName>
</protein>
<evidence type="ECO:0000256" key="5">
    <source>
        <dbReference type="ARBA" id="ARBA00031449"/>
    </source>
</evidence>
<evidence type="ECO:0000256" key="1">
    <source>
        <dbReference type="ARBA" id="ARBA00005061"/>
    </source>
</evidence>
<comment type="caution">
    <text evidence="7">The sequence shown here is derived from an EMBL/GenBank/DDBJ whole genome shotgun (WGS) entry which is preliminary data.</text>
</comment>
<organism evidence="7 8">
    <name type="scientific">Sarcina ventriculi</name>
    <name type="common">Clostridium ventriculi</name>
    <dbReference type="NCBI Taxonomy" id="1267"/>
    <lineage>
        <taxon>Bacteria</taxon>
        <taxon>Bacillati</taxon>
        <taxon>Bacillota</taxon>
        <taxon>Clostridia</taxon>
        <taxon>Eubacteriales</taxon>
        <taxon>Clostridiaceae</taxon>
        <taxon>Sarcina</taxon>
    </lineage>
</organism>
<evidence type="ECO:0000313" key="7">
    <source>
        <dbReference type="EMBL" id="CUO07589.1"/>
    </source>
</evidence>
<accession>A0ABM9URK7</accession>
<comment type="pathway">
    <text evidence="1">Purine metabolism; 7-cyano-7-deazaguanine biosynthesis.</text>
</comment>
<comment type="catalytic activity">
    <reaction evidence="6">
        <text>7,8-dihydroneopterin 3'-triphosphate + H2O = 6-carboxy-5,6,7,8-tetrahydropterin + triphosphate + acetaldehyde + 2 H(+)</text>
        <dbReference type="Rhea" id="RHEA:27966"/>
        <dbReference type="ChEBI" id="CHEBI:15343"/>
        <dbReference type="ChEBI" id="CHEBI:15377"/>
        <dbReference type="ChEBI" id="CHEBI:15378"/>
        <dbReference type="ChEBI" id="CHEBI:18036"/>
        <dbReference type="ChEBI" id="CHEBI:58462"/>
        <dbReference type="ChEBI" id="CHEBI:61032"/>
        <dbReference type="EC" id="4.1.2.50"/>
    </reaction>
</comment>
<evidence type="ECO:0000256" key="2">
    <source>
        <dbReference type="ARBA" id="ARBA00008900"/>
    </source>
</evidence>
<proteinExistence type="inferred from homology"/>
<sequence length="118" mass="13901">MNYQYRFKFYVSARHYSNIAGTPTILHPHTWELTLLLTSSNNELIKFSYLESKISQYLKNFEQKSLNTLEVFINKSCTTEDIAYTFFEDLSNVVLKDDIVLDCLELSENPTRTFIVKR</sequence>
<dbReference type="SUPFAM" id="SSF55620">
    <property type="entry name" value="Tetrahydrobiopterin biosynthesis enzymes-like"/>
    <property type="match status" value="1"/>
</dbReference>
<gene>
    <name evidence="7" type="ORF">ERS852473_01819</name>
</gene>
<dbReference type="Gene3D" id="3.30.479.10">
    <property type="entry name" value="6-pyruvoyl tetrahydropterin synthase/QueD"/>
    <property type="match status" value="1"/>
</dbReference>
<evidence type="ECO:0000256" key="4">
    <source>
        <dbReference type="ARBA" id="ARBA00018141"/>
    </source>
</evidence>
<dbReference type="EMBL" id="CYZR01000006">
    <property type="protein sequence ID" value="CUO07589.1"/>
    <property type="molecule type" value="Genomic_DNA"/>
</dbReference>
<dbReference type="Pfam" id="PF01242">
    <property type="entry name" value="PTPS"/>
    <property type="match status" value="1"/>
</dbReference>
<evidence type="ECO:0000256" key="6">
    <source>
        <dbReference type="ARBA" id="ARBA00048807"/>
    </source>
</evidence>
<dbReference type="Proteomes" id="UP000095488">
    <property type="component" value="Unassembled WGS sequence"/>
</dbReference>
<evidence type="ECO:0000256" key="3">
    <source>
        <dbReference type="ARBA" id="ARBA00012982"/>
    </source>
</evidence>